<dbReference type="PROSITE" id="PS51885">
    <property type="entry name" value="NEPRILYSIN"/>
    <property type="match status" value="1"/>
</dbReference>
<organism evidence="2 3">
    <name type="scientific">Haemaphysalis longicornis</name>
    <name type="common">Bush tick</name>
    <dbReference type="NCBI Taxonomy" id="44386"/>
    <lineage>
        <taxon>Eukaryota</taxon>
        <taxon>Metazoa</taxon>
        <taxon>Ecdysozoa</taxon>
        <taxon>Arthropoda</taxon>
        <taxon>Chelicerata</taxon>
        <taxon>Arachnida</taxon>
        <taxon>Acari</taxon>
        <taxon>Parasitiformes</taxon>
        <taxon>Ixodida</taxon>
        <taxon>Ixodoidea</taxon>
        <taxon>Ixodidae</taxon>
        <taxon>Haemaphysalinae</taxon>
        <taxon>Haemaphysalis</taxon>
    </lineage>
</organism>
<protein>
    <recommendedName>
        <fullName evidence="4">Peptidase M13 N-terminal domain-containing protein</fullName>
    </recommendedName>
</protein>
<dbReference type="SUPFAM" id="SSF55486">
    <property type="entry name" value="Metalloproteases ('zincins'), catalytic domain"/>
    <property type="match status" value="1"/>
</dbReference>
<dbReference type="InterPro" id="IPR000718">
    <property type="entry name" value="Peptidase_M13"/>
</dbReference>
<dbReference type="Gene3D" id="3.40.390.10">
    <property type="entry name" value="Collagenase (Catalytic Domain)"/>
    <property type="match status" value="1"/>
</dbReference>
<evidence type="ECO:0000256" key="1">
    <source>
        <dbReference type="SAM" id="Phobius"/>
    </source>
</evidence>
<keyword evidence="1" id="KW-0812">Transmembrane</keyword>
<dbReference type="Gene3D" id="1.10.1380.10">
    <property type="entry name" value="Neutral endopeptidase , domain2"/>
    <property type="match status" value="1"/>
</dbReference>
<feature type="transmembrane region" description="Helical" evidence="1">
    <location>
        <begin position="12"/>
        <end position="35"/>
    </location>
</feature>
<dbReference type="InterPro" id="IPR024079">
    <property type="entry name" value="MetalloPept_cat_dom_sf"/>
</dbReference>
<gene>
    <name evidence="2" type="ORF">HPB48_006953</name>
</gene>
<keyword evidence="3" id="KW-1185">Reference proteome</keyword>
<evidence type="ECO:0008006" key="4">
    <source>
        <dbReference type="Google" id="ProtNLM"/>
    </source>
</evidence>
<sequence length="448" mass="49031">MVPTTKESVAQHSGLAACALFLVAFVFGLLLGFLIDTKTMRANHDITPPKPNAENICSSPSCAMVVALLTQSADLEVEPCKHFRRHVCGRWNSTSVLSDGYAGENRVAFHARIGLNLKRLANSSQLSGSAIYQMARFYSSCQVYARRQRQTSVEDILEISGIRALAWSKAHTFEELLVVIVAEVLHSGLSSVISVKWSDPRVHVDVGTSLSNTMRGLPQHLSAFVKDVLLALGLQEDATLLSDAIRLDSEVGRTLSAPSSEFFAITVCQLPPVGYCEHWLRGLNLGLDNRKTISKRSLVLVRDILKLKTLISSLGSANLTLASIYTLLIPLSQVMKYAYALTPNKAGSESQEGDFCLWEMAERFPTLFPVWVAETVETAESRGYFEEMVIALGQATAGLHQVAHGVVLNITDIAKTRMKVDCKFTSLTFCFCNAVLACTSHLNGKVYA</sequence>
<evidence type="ECO:0000313" key="2">
    <source>
        <dbReference type="EMBL" id="KAH9377242.1"/>
    </source>
</evidence>
<comment type="caution">
    <text evidence="2">The sequence shown here is derived from an EMBL/GenBank/DDBJ whole genome shotgun (WGS) entry which is preliminary data.</text>
</comment>
<dbReference type="AlphaFoldDB" id="A0A9J6GPQ6"/>
<dbReference type="InterPro" id="IPR042089">
    <property type="entry name" value="Peptidase_M13_dom_2"/>
</dbReference>
<dbReference type="EMBL" id="JABSTR010000008">
    <property type="protein sequence ID" value="KAH9377242.1"/>
    <property type="molecule type" value="Genomic_DNA"/>
</dbReference>
<reference evidence="2 3" key="1">
    <citation type="journal article" date="2020" name="Cell">
        <title>Large-Scale Comparative Analyses of Tick Genomes Elucidate Their Genetic Diversity and Vector Capacities.</title>
        <authorList>
            <consortium name="Tick Genome and Microbiome Consortium (TIGMIC)"/>
            <person name="Jia N."/>
            <person name="Wang J."/>
            <person name="Shi W."/>
            <person name="Du L."/>
            <person name="Sun Y."/>
            <person name="Zhan W."/>
            <person name="Jiang J.F."/>
            <person name="Wang Q."/>
            <person name="Zhang B."/>
            <person name="Ji P."/>
            <person name="Bell-Sakyi L."/>
            <person name="Cui X.M."/>
            <person name="Yuan T.T."/>
            <person name="Jiang B.G."/>
            <person name="Yang W.F."/>
            <person name="Lam T.T."/>
            <person name="Chang Q.C."/>
            <person name="Ding S.J."/>
            <person name="Wang X.J."/>
            <person name="Zhu J.G."/>
            <person name="Ruan X.D."/>
            <person name="Zhao L."/>
            <person name="Wei J.T."/>
            <person name="Ye R.Z."/>
            <person name="Que T.C."/>
            <person name="Du C.H."/>
            <person name="Zhou Y.H."/>
            <person name="Cheng J.X."/>
            <person name="Dai P.F."/>
            <person name="Guo W.B."/>
            <person name="Han X.H."/>
            <person name="Huang E.J."/>
            <person name="Li L.F."/>
            <person name="Wei W."/>
            <person name="Gao Y.C."/>
            <person name="Liu J.Z."/>
            <person name="Shao H.Z."/>
            <person name="Wang X."/>
            <person name="Wang C.C."/>
            <person name="Yang T.C."/>
            <person name="Huo Q.B."/>
            <person name="Li W."/>
            <person name="Chen H.Y."/>
            <person name="Chen S.E."/>
            <person name="Zhou L.G."/>
            <person name="Ni X.B."/>
            <person name="Tian J.H."/>
            <person name="Sheng Y."/>
            <person name="Liu T."/>
            <person name="Pan Y.S."/>
            <person name="Xia L.Y."/>
            <person name="Li J."/>
            <person name="Zhao F."/>
            <person name="Cao W.C."/>
        </authorList>
    </citation>
    <scope>NUCLEOTIDE SEQUENCE [LARGE SCALE GENOMIC DNA]</scope>
    <source>
        <strain evidence="2">HaeL-2018</strain>
    </source>
</reference>
<evidence type="ECO:0000313" key="3">
    <source>
        <dbReference type="Proteomes" id="UP000821853"/>
    </source>
</evidence>
<dbReference type="Proteomes" id="UP000821853">
    <property type="component" value="Unassembled WGS sequence"/>
</dbReference>
<dbReference type="VEuPathDB" id="VectorBase:HLOH_061131"/>
<dbReference type="GO" id="GO:0004222">
    <property type="term" value="F:metalloendopeptidase activity"/>
    <property type="evidence" value="ECO:0007669"/>
    <property type="project" value="InterPro"/>
</dbReference>
<keyword evidence="1" id="KW-0472">Membrane</keyword>
<keyword evidence="1" id="KW-1133">Transmembrane helix</keyword>
<dbReference type="OrthoDB" id="10591776at2759"/>
<proteinExistence type="predicted"/>
<accession>A0A9J6GPQ6</accession>
<name>A0A9J6GPQ6_HAELO</name>
<dbReference type="GO" id="GO:0006508">
    <property type="term" value="P:proteolysis"/>
    <property type="evidence" value="ECO:0007669"/>
    <property type="project" value="InterPro"/>
</dbReference>
<dbReference type="PROSITE" id="PS51257">
    <property type="entry name" value="PROKAR_LIPOPROTEIN"/>
    <property type="match status" value="1"/>
</dbReference>